<dbReference type="Pfam" id="PF07814">
    <property type="entry name" value="WAPL"/>
    <property type="match status" value="1"/>
</dbReference>
<feature type="compositionally biased region" description="Low complexity" evidence="1">
    <location>
        <begin position="42"/>
        <end position="58"/>
    </location>
</feature>
<feature type="compositionally biased region" description="Polar residues" evidence="1">
    <location>
        <begin position="186"/>
        <end position="198"/>
    </location>
</feature>
<feature type="domain" description="Wings apart-like protein C-terminal" evidence="2">
    <location>
        <begin position="299"/>
        <end position="384"/>
    </location>
</feature>
<feature type="compositionally biased region" description="Basic residues" evidence="1">
    <location>
        <begin position="13"/>
        <end position="24"/>
    </location>
</feature>
<sequence length="815" mass="86381">MLTSPPPPAPRAPPKRTYARRARPAPRPSSDTESDTDEDEAGPSGKRAASPSPSASASKKPRVSPPLARVHSSGSATPSHPTPNPAVTIHPPSSVKSFVSRERDAASPARARSPRLRAEPSRPQSPRDLSDIFGAVSPSRAGESQESSSSNGRARPRSGLRRMLSKAQSMLVPAAPEEPTTPRALRTTQSMPITPSSAKSDRSGVSREAGSPTPAALALPPAVDSPGSGGRAQRTYGRSRTFLARPADEEGDAASLAASLAEPPRESYEELRKRYEVDNETGGSGNLLDALLARAPVPISDMRSKGENRRFMDEVTFLLEGISNAPSKGIRRTSSVDVLKNMQDPAWVAKMDICGQTDRVWDVLRTARSVDEDEVMEAVCLLFLDILVGSGGGLTSVLQMDAVSVVELIARNIALRTGPLDAAYASKVTPVVSNLRAIHRSVAHVEDDEITTRGAAARVLVTICGGAAWPLVEPLIPDAGVVPRAFSALAAEIQPLSTRLPLYAKGLDLLPKDPGAVDLAFLEQCLQALVSIVTDPSNRSEFAADTDSERLGVIMDIAVVMAAVAFTADGDLRRRASQCTVLALRLLRPLVSPLALRDGFGAHHRAGTVAALGRVLIGRETILTSLQGRPARTDADDEGADELSPDGLASLVLALFGSMDLDDREVAKLLAETAVSDCSKRPCAVSCRCSDTQPLAEALTRLYCDYWSRTDDALGSFLHGYLAYLLTKLLTVAPDAAGPLILPGLPGDSTRARLDGLHAALGDLHGLSTAVHRKLQEPSQALNGSGSLDSVASDDEGLSRALHDLHELRQQPPWP</sequence>
<dbReference type="InterPro" id="IPR022771">
    <property type="entry name" value="WAPL_C"/>
</dbReference>
<dbReference type="Proteomes" id="UP001565368">
    <property type="component" value="Unassembled WGS sequence"/>
</dbReference>
<keyword evidence="4" id="KW-1185">Reference proteome</keyword>
<evidence type="ECO:0000313" key="3">
    <source>
        <dbReference type="EMBL" id="KAL1411439.1"/>
    </source>
</evidence>
<feature type="region of interest" description="Disordered" evidence="1">
    <location>
        <begin position="1"/>
        <end position="267"/>
    </location>
</feature>
<feature type="compositionally biased region" description="Acidic residues" evidence="1">
    <location>
        <begin position="32"/>
        <end position="41"/>
    </location>
</feature>
<organism evidence="3 4">
    <name type="scientific">Vanrija albida</name>
    <dbReference type="NCBI Taxonomy" id="181172"/>
    <lineage>
        <taxon>Eukaryota</taxon>
        <taxon>Fungi</taxon>
        <taxon>Dikarya</taxon>
        <taxon>Basidiomycota</taxon>
        <taxon>Agaricomycotina</taxon>
        <taxon>Tremellomycetes</taxon>
        <taxon>Trichosporonales</taxon>
        <taxon>Trichosporonaceae</taxon>
        <taxon>Vanrija</taxon>
    </lineage>
</organism>
<dbReference type="Gene3D" id="1.25.10.10">
    <property type="entry name" value="Leucine-rich Repeat Variant"/>
    <property type="match status" value="1"/>
</dbReference>
<comment type="caution">
    <text evidence="3">The sequence shown here is derived from an EMBL/GenBank/DDBJ whole genome shotgun (WGS) entry which is preliminary data.</text>
</comment>
<name>A0ABR3Q9P1_9TREE</name>
<evidence type="ECO:0000313" key="4">
    <source>
        <dbReference type="Proteomes" id="UP001565368"/>
    </source>
</evidence>
<dbReference type="InterPro" id="IPR011989">
    <property type="entry name" value="ARM-like"/>
</dbReference>
<dbReference type="EMBL" id="JBBXJM010000002">
    <property type="protein sequence ID" value="KAL1411439.1"/>
    <property type="molecule type" value="Genomic_DNA"/>
</dbReference>
<evidence type="ECO:0000259" key="2">
    <source>
        <dbReference type="Pfam" id="PF07814"/>
    </source>
</evidence>
<feature type="compositionally biased region" description="Low complexity" evidence="1">
    <location>
        <begin position="173"/>
        <end position="182"/>
    </location>
</feature>
<feature type="compositionally biased region" description="Low complexity" evidence="1">
    <location>
        <begin position="137"/>
        <end position="153"/>
    </location>
</feature>
<accession>A0ABR3Q9P1</accession>
<dbReference type="GeneID" id="95983438"/>
<feature type="compositionally biased region" description="Pro residues" evidence="1">
    <location>
        <begin position="1"/>
        <end position="12"/>
    </location>
</feature>
<protein>
    <recommendedName>
        <fullName evidence="2">Wings apart-like protein C-terminal domain-containing protein</fullName>
    </recommendedName>
</protein>
<feature type="compositionally biased region" description="Low complexity" evidence="1">
    <location>
        <begin position="212"/>
        <end position="222"/>
    </location>
</feature>
<evidence type="ECO:0000256" key="1">
    <source>
        <dbReference type="SAM" id="MobiDB-lite"/>
    </source>
</evidence>
<reference evidence="3 4" key="1">
    <citation type="submission" date="2023-08" db="EMBL/GenBank/DDBJ databases">
        <title>Annotated Genome Sequence of Vanrija albida AlHP1.</title>
        <authorList>
            <person name="Herzog R."/>
        </authorList>
    </citation>
    <scope>NUCLEOTIDE SEQUENCE [LARGE SCALE GENOMIC DNA]</scope>
    <source>
        <strain evidence="3 4">AlHP1</strain>
    </source>
</reference>
<dbReference type="RefSeq" id="XP_069211383.1">
    <property type="nucleotide sequence ID" value="XM_069350997.1"/>
</dbReference>
<feature type="compositionally biased region" description="Basic residues" evidence="1">
    <location>
        <begin position="154"/>
        <end position="164"/>
    </location>
</feature>
<gene>
    <name evidence="3" type="ORF">Q8F55_002395</name>
</gene>
<proteinExistence type="predicted"/>